<proteinExistence type="predicted"/>
<evidence type="ECO:0000256" key="1">
    <source>
        <dbReference type="SAM" id="MobiDB-lite"/>
    </source>
</evidence>
<dbReference type="AlphaFoldDB" id="A0ABD2CBH1"/>
<accession>A0ABD2CBH1</accession>
<sequence length="122" mass="12759">MTRTGSTEDVNARNDRSMRCLDGKPDAFPSNDFSLLRAQASSASVPSSGSGKSTGRPRVITTPTAPCPTSDELDALCSSLDQLSSLSLSLSLYSDGLHSVYSRGCKVARRAEGGFRLSASGP</sequence>
<evidence type="ECO:0000313" key="2">
    <source>
        <dbReference type="EMBL" id="KAL2742402.1"/>
    </source>
</evidence>
<gene>
    <name evidence="2" type="ORF">V1477_010031</name>
</gene>
<feature type="compositionally biased region" description="Basic and acidic residues" evidence="1">
    <location>
        <begin position="10"/>
        <end position="25"/>
    </location>
</feature>
<comment type="caution">
    <text evidence="2">The sequence shown here is derived from an EMBL/GenBank/DDBJ whole genome shotgun (WGS) entry which is preliminary data.</text>
</comment>
<dbReference type="Proteomes" id="UP001607303">
    <property type="component" value="Unassembled WGS sequence"/>
</dbReference>
<reference evidence="2 3" key="1">
    <citation type="journal article" date="2024" name="Ann. Entomol. Soc. Am.">
        <title>Genomic analyses of the southern and eastern yellowjacket wasps (Hymenoptera: Vespidae) reveal evolutionary signatures of social life.</title>
        <authorList>
            <person name="Catto M.A."/>
            <person name="Caine P.B."/>
            <person name="Orr S.E."/>
            <person name="Hunt B.G."/>
            <person name="Goodisman M.A.D."/>
        </authorList>
    </citation>
    <scope>NUCLEOTIDE SEQUENCE [LARGE SCALE GENOMIC DNA]</scope>
    <source>
        <strain evidence="2">232</strain>
        <tissue evidence="2">Head and thorax</tissue>
    </source>
</reference>
<feature type="region of interest" description="Disordered" evidence="1">
    <location>
        <begin position="39"/>
        <end position="66"/>
    </location>
</feature>
<protein>
    <submittedName>
        <fullName evidence="2">Uncharacterized protein</fullName>
    </submittedName>
</protein>
<feature type="compositionally biased region" description="Low complexity" evidence="1">
    <location>
        <begin position="39"/>
        <end position="54"/>
    </location>
</feature>
<name>A0ABD2CBH1_VESMC</name>
<keyword evidence="3" id="KW-1185">Reference proteome</keyword>
<dbReference type="EMBL" id="JAYRBN010000058">
    <property type="protein sequence ID" value="KAL2742402.1"/>
    <property type="molecule type" value="Genomic_DNA"/>
</dbReference>
<feature type="region of interest" description="Disordered" evidence="1">
    <location>
        <begin position="1"/>
        <end position="25"/>
    </location>
</feature>
<organism evidence="2 3">
    <name type="scientific">Vespula maculifrons</name>
    <name type="common">Eastern yellow jacket</name>
    <name type="synonym">Wasp</name>
    <dbReference type="NCBI Taxonomy" id="7453"/>
    <lineage>
        <taxon>Eukaryota</taxon>
        <taxon>Metazoa</taxon>
        <taxon>Ecdysozoa</taxon>
        <taxon>Arthropoda</taxon>
        <taxon>Hexapoda</taxon>
        <taxon>Insecta</taxon>
        <taxon>Pterygota</taxon>
        <taxon>Neoptera</taxon>
        <taxon>Endopterygota</taxon>
        <taxon>Hymenoptera</taxon>
        <taxon>Apocrita</taxon>
        <taxon>Aculeata</taxon>
        <taxon>Vespoidea</taxon>
        <taxon>Vespidae</taxon>
        <taxon>Vespinae</taxon>
        <taxon>Vespula</taxon>
    </lineage>
</organism>
<feature type="non-terminal residue" evidence="2">
    <location>
        <position position="122"/>
    </location>
</feature>
<evidence type="ECO:0000313" key="3">
    <source>
        <dbReference type="Proteomes" id="UP001607303"/>
    </source>
</evidence>